<evidence type="ECO:0000256" key="5">
    <source>
        <dbReference type="ARBA" id="ARBA00022824"/>
    </source>
</evidence>
<evidence type="ECO:0000256" key="9">
    <source>
        <dbReference type="ARBA" id="ARBA00023277"/>
    </source>
</evidence>
<dbReference type="InterPro" id="IPR039155">
    <property type="entry name" value="MLEC"/>
</dbReference>
<keyword evidence="8" id="KW-0325">Glycoprotein</keyword>
<evidence type="ECO:0000259" key="10">
    <source>
        <dbReference type="Pfam" id="PF11721"/>
    </source>
</evidence>
<proteinExistence type="inferred from homology"/>
<keyword evidence="12" id="KW-1185">Reference proteome</keyword>
<evidence type="ECO:0000256" key="3">
    <source>
        <dbReference type="ARBA" id="ARBA00022692"/>
    </source>
</evidence>
<evidence type="ECO:0000256" key="7">
    <source>
        <dbReference type="ARBA" id="ARBA00023136"/>
    </source>
</evidence>
<protein>
    <submittedName>
        <fullName evidence="11">Malectin</fullName>
    </submittedName>
</protein>
<evidence type="ECO:0000256" key="6">
    <source>
        <dbReference type="ARBA" id="ARBA00022989"/>
    </source>
</evidence>
<dbReference type="InterPro" id="IPR021720">
    <property type="entry name" value="Malectin_dom"/>
</dbReference>
<dbReference type="Gene3D" id="2.60.120.430">
    <property type="entry name" value="Galactose-binding lectin"/>
    <property type="match status" value="1"/>
</dbReference>
<comment type="caution">
    <text evidence="11">The sequence shown here is derived from an EMBL/GenBank/DDBJ whole genome shotgun (WGS) entry which is preliminary data.</text>
</comment>
<dbReference type="PANTHER" id="PTHR13460">
    <property type="match status" value="1"/>
</dbReference>
<keyword evidence="4" id="KW-0732">Signal</keyword>
<reference evidence="11 12" key="1">
    <citation type="submission" date="2022-01" db="EMBL/GenBank/DDBJ databases">
        <title>Paraglaciecola sp. G1-23.</title>
        <authorList>
            <person name="Jin M.S."/>
            <person name="Han D.M."/>
            <person name="Kim H.M."/>
            <person name="Jeon C.O."/>
        </authorList>
    </citation>
    <scope>NUCLEOTIDE SEQUENCE [LARGE SCALE GENOMIC DNA]</scope>
    <source>
        <strain evidence="11 12">G1-23</strain>
    </source>
</reference>
<accession>A0ABS9D958</accession>
<evidence type="ECO:0000313" key="12">
    <source>
        <dbReference type="Proteomes" id="UP001521137"/>
    </source>
</evidence>
<evidence type="ECO:0000256" key="1">
    <source>
        <dbReference type="ARBA" id="ARBA00004115"/>
    </source>
</evidence>
<gene>
    <name evidence="11" type="ORF">L0668_15325</name>
</gene>
<organism evidence="11 12">
    <name type="scientific">Paraglaciecola algarum</name>
    <dbReference type="NCBI Taxonomy" id="3050085"/>
    <lineage>
        <taxon>Bacteria</taxon>
        <taxon>Pseudomonadati</taxon>
        <taxon>Pseudomonadota</taxon>
        <taxon>Gammaproteobacteria</taxon>
        <taxon>Alteromonadales</taxon>
        <taxon>Alteromonadaceae</taxon>
        <taxon>Paraglaciecola</taxon>
    </lineage>
</organism>
<evidence type="ECO:0000313" key="11">
    <source>
        <dbReference type="EMBL" id="MCF2949490.1"/>
    </source>
</evidence>
<keyword evidence="5" id="KW-0256">Endoplasmic reticulum</keyword>
<comment type="similarity">
    <text evidence="2">Belongs to the malectin family.</text>
</comment>
<feature type="domain" description="Malectin" evidence="10">
    <location>
        <begin position="136"/>
        <end position="242"/>
    </location>
</feature>
<keyword evidence="3" id="KW-0812">Transmembrane</keyword>
<evidence type="ECO:0000256" key="2">
    <source>
        <dbReference type="ARBA" id="ARBA00009141"/>
    </source>
</evidence>
<comment type="subcellular location">
    <subcellularLocation>
        <location evidence="1">Endoplasmic reticulum membrane</location>
        <topology evidence="1">Single-pass type I membrane protein</topology>
    </subcellularLocation>
</comment>
<evidence type="ECO:0000256" key="4">
    <source>
        <dbReference type="ARBA" id="ARBA00022729"/>
    </source>
</evidence>
<keyword evidence="7" id="KW-0472">Membrane</keyword>
<keyword evidence="9" id="KW-0119">Carbohydrate metabolism</keyword>
<name>A0ABS9D958_9ALTE</name>
<keyword evidence="6" id="KW-1133">Transmembrane helix</keyword>
<evidence type="ECO:0000256" key="8">
    <source>
        <dbReference type="ARBA" id="ARBA00023180"/>
    </source>
</evidence>
<dbReference type="PANTHER" id="PTHR13460:SF0">
    <property type="entry name" value="MALECTIN"/>
    <property type="match status" value="1"/>
</dbReference>
<dbReference type="EMBL" id="JAKGAS010000008">
    <property type="protein sequence ID" value="MCF2949490.1"/>
    <property type="molecule type" value="Genomic_DNA"/>
</dbReference>
<dbReference type="Pfam" id="PF11721">
    <property type="entry name" value="Malectin"/>
    <property type="match status" value="1"/>
</dbReference>
<sequence length="516" mass="56233">MIEPMTMTGIKDGDLIAANQNIVITANSGDLTQAALTLNGEVISTLTSAPFEFSSADISQLAELPIGEHQIELSGTVDGEEQKIALTIKKDGEFLATYAAVNYAFEDSPYALDSINEINNIPFTAKAGGWIDIAGDAEIEGTDLDTLYTRELAGANIQLAHQVSTGSYTVELHFAEIWFNGTTRPGRDARVFDVKVEENLVADDLDVFAEAGYLTAHTIKQEFVVEDGELNIALEGVTGEAKINAYSIQRMLSAWEDEDADAVVNYTDQCLGTEADAEIDEFGCALPPPPPEPGEQPVKIDGSIFVEKEGLLVVEMESTDHSDGWEFETGRNSTGAGYLNMLAAQAAWNPANIKEIIKVRIKVTNPGKYQFAWRNLITKPGVPSTEHNDSYLKIIADKFYGEKGANIVCPKVLEPDNACVASGRKLVGEAALGYFKVWRSGSPIDEWNWSSNTSDSDGHTVFAEFDTAGEYEVEIANRSDYHALDRFVLFRDGNADNNVARTIALDITTTESTREP</sequence>
<dbReference type="Proteomes" id="UP001521137">
    <property type="component" value="Unassembled WGS sequence"/>
</dbReference>
<dbReference type="RefSeq" id="WP_235313589.1">
    <property type="nucleotide sequence ID" value="NZ_JAKGAS010000008.1"/>
</dbReference>